<sequence>MEKKFAKKIQTSGHNLKNLFLLLLLPLLFVFAFDNAFGHGVGSETFPPVDLNGKQVTIEVSSSQNDPEASDDQQISISMINFDSKITLRDVTFHIKAEKGNQFLFEQEFKADNGFLVFNFVSEDISSIIVEEESESNVFGSLLGLDSRLIHVKGPKLSEGGLYKFDISILTADGYSNNLEEPLVFNAGISIAQTSRHDFVDPNFGDQNIHVVTYYDEISDFEYDPDSKEISFSMPFEWSQTNINQTSVVHEELVIPKTFGDLLVSGFTMYVNGVKLSDDVATIDDFFSDGRIVHFIIYQKELLKVLENGSNDNGMNFVIAPDRDYPHMSSVTENGQFRILASWEPENLKSNSNAKILFDVTDVFLKNKPVSTNYQFSVTQNNKVIYQQSGISTDSREEHNVAEFMIPEDVSGIIHLNFNNLDNNNLARTTIPIVVDRVTTQKEITIPDWIRNNALWWSEEQIDDNTFVQGIEYLIKNQIIVIPPTEQEDSESQEIPSWIRNNAAWWAAGQINDPDFAKGIEYLVQENIINVPATEETVDDEEANITSIPIWVRNNAAWWSEGHLTDVEFANGIKFLMASGLIKV</sequence>
<organism evidence="1 2">
    <name type="scientific">Marine Group I thaumarchaeote SCGC AAA799-E16</name>
    <dbReference type="NCBI Taxonomy" id="1502292"/>
    <lineage>
        <taxon>Archaea</taxon>
        <taxon>Nitrososphaerota</taxon>
        <taxon>Marine Group I</taxon>
    </lineage>
</organism>
<reference evidence="1 2" key="1">
    <citation type="submission" date="2014-06" db="EMBL/GenBank/DDBJ databases">
        <authorList>
            <person name="Ngugi D.K."/>
            <person name="Blom J."/>
            <person name="Alam I."/>
            <person name="Rashid M."/>
            <person name="Ba Alawi W."/>
            <person name="Zhang G."/>
            <person name="Hikmawan T."/>
            <person name="Guan Y."/>
            <person name="Antunes A."/>
            <person name="Siam R."/>
            <person name="Eldorry H."/>
            <person name="Bajic V."/>
            <person name="Stingl U."/>
        </authorList>
    </citation>
    <scope>NUCLEOTIDE SEQUENCE [LARGE SCALE GENOMIC DNA]</scope>
    <source>
        <strain evidence="1">SCGC AAA799-E16</strain>
    </source>
</reference>
<comment type="caution">
    <text evidence="1">The sequence shown here is derived from an EMBL/GenBank/DDBJ whole genome shotgun (WGS) entry which is preliminary data.</text>
</comment>
<protein>
    <recommendedName>
        <fullName evidence="3">Blue copper domain-containing protein</fullName>
    </recommendedName>
</protein>
<name>A0A081S7H0_9ARCH</name>
<evidence type="ECO:0000313" key="1">
    <source>
        <dbReference type="EMBL" id="KER06873.1"/>
    </source>
</evidence>
<evidence type="ECO:0008006" key="3">
    <source>
        <dbReference type="Google" id="ProtNLM"/>
    </source>
</evidence>
<dbReference type="AlphaFoldDB" id="A0A081S7H0"/>
<keyword evidence="2" id="KW-1185">Reference proteome</keyword>
<gene>
    <name evidence="1" type="ORF">AAA799E16_00389</name>
</gene>
<evidence type="ECO:0000313" key="2">
    <source>
        <dbReference type="Proteomes" id="UP000028027"/>
    </source>
</evidence>
<accession>A0A081S7H0</accession>
<dbReference type="Proteomes" id="UP000028027">
    <property type="component" value="Unassembled WGS sequence"/>
</dbReference>
<proteinExistence type="predicted"/>
<dbReference type="PATRIC" id="fig|1502292.3.peg.329"/>
<dbReference type="EMBL" id="JNVL01000004">
    <property type="protein sequence ID" value="KER06873.1"/>
    <property type="molecule type" value="Genomic_DNA"/>
</dbReference>